<dbReference type="InterPro" id="IPR051470">
    <property type="entry name" value="Thiol:disulfide_interchange"/>
</dbReference>
<feature type="domain" description="Disulphide bond isomerase DsbC/G N-terminal" evidence="8">
    <location>
        <begin position="19"/>
        <end position="89"/>
    </location>
</feature>
<dbReference type="InterPro" id="IPR036249">
    <property type="entry name" value="Thioredoxin-like_sf"/>
</dbReference>
<proteinExistence type="inferred from homology"/>
<keyword evidence="11" id="KW-1185">Reference proteome</keyword>
<dbReference type="EMBL" id="BMEO01000004">
    <property type="protein sequence ID" value="GGF92284.1"/>
    <property type="molecule type" value="Genomic_DNA"/>
</dbReference>
<feature type="chain" id="PRO_5038163065" description="Thiol:disulfide interchange protein" evidence="7">
    <location>
        <begin position="20"/>
        <end position="244"/>
    </location>
</feature>
<dbReference type="Gene3D" id="3.10.450.70">
    <property type="entry name" value="Disulphide bond isomerase, DsbC/G, N-terminal"/>
    <property type="match status" value="1"/>
</dbReference>
<dbReference type="AlphaFoldDB" id="A0A917CL46"/>
<comment type="similarity">
    <text evidence="2 7">Belongs to the thioredoxin family. DsbC subfamily.</text>
</comment>
<dbReference type="RefSeq" id="WP_188364787.1">
    <property type="nucleotide sequence ID" value="NZ_BAABJF010000015.1"/>
</dbReference>
<organism evidence="10 11">
    <name type="scientific">Marinicella pacifica</name>
    <dbReference type="NCBI Taxonomy" id="1171543"/>
    <lineage>
        <taxon>Bacteria</taxon>
        <taxon>Pseudomonadati</taxon>
        <taxon>Pseudomonadota</taxon>
        <taxon>Gammaproteobacteria</taxon>
        <taxon>Lysobacterales</taxon>
        <taxon>Marinicellaceae</taxon>
        <taxon>Marinicella</taxon>
    </lineage>
</organism>
<dbReference type="PANTHER" id="PTHR35272">
    <property type="entry name" value="THIOL:DISULFIDE INTERCHANGE PROTEIN DSBC-RELATED"/>
    <property type="match status" value="1"/>
</dbReference>
<comment type="caution">
    <text evidence="10">The sequence shown here is derived from an EMBL/GenBank/DDBJ whole genome shotgun (WGS) entry which is preliminary data.</text>
</comment>
<dbReference type="InterPro" id="IPR009094">
    <property type="entry name" value="DiS-bond_isomerase_DsbC/G_N_sf"/>
</dbReference>
<dbReference type="PANTHER" id="PTHR35272:SF3">
    <property type="entry name" value="THIOL:DISULFIDE INTERCHANGE PROTEIN DSBC"/>
    <property type="match status" value="1"/>
</dbReference>
<evidence type="ECO:0000313" key="11">
    <source>
        <dbReference type="Proteomes" id="UP000605253"/>
    </source>
</evidence>
<evidence type="ECO:0000256" key="2">
    <source>
        <dbReference type="ARBA" id="ARBA00009813"/>
    </source>
</evidence>
<keyword evidence="5" id="KW-1015">Disulfide bond</keyword>
<dbReference type="InterPro" id="IPR012336">
    <property type="entry name" value="Thioredoxin-like_fold"/>
</dbReference>
<dbReference type="Gene3D" id="3.40.30.10">
    <property type="entry name" value="Glutaredoxin"/>
    <property type="match status" value="1"/>
</dbReference>
<gene>
    <name evidence="10" type="primary">dsbC</name>
    <name evidence="10" type="ORF">GCM10011365_11850</name>
</gene>
<dbReference type="Proteomes" id="UP000605253">
    <property type="component" value="Unassembled WGS sequence"/>
</dbReference>
<dbReference type="Pfam" id="PF10411">
    <property type="entry name" value="DsbC_N"/>
    <property type="match status" value="1"/>
</dbReference>
<feature type="domain" description="Thioredoxin-like fold" evidence="9">
    <location>
        <begin position="118"/>
        <end position="237"/>
    </location>
</feature>
<evidence type="ECO:0000313" key="10">
    <source>
        <dbReference type="EMBL" id="GGF92284.1"/>
    </source>
</evidence>
<comment type="function">
    <text evidence="7">Required for disulfide bond formation in some periplasmic proteins. Acts by transferring its disulfide bond to other proteins and is reduced in the process.</text>
</comment>
<evidence type="ECO:0000259" key="9">
    <source>
        <dbReference type="Pfam" id="PF13098"/>
    </source>
</evidence>
<dbReference type="CDD" id="cd03020">
    <property type="entry name" value="DsbA_DsbC_DsbG"/>
    <property type="match status" value="1"/>
</dbReference>
<evidence type="ECO:0000256" key="3">
    <source>
        <dbReference type="ARBA" id="ARBA00022729"/>
    </source>
</evidence>
<keyword evidence="4 7" id="KW-0574">Periplasm</keyword>
<reference evidence="10" key="1">
    <citation type="journal article" date="2014" name="Int. J. Syst. Evol. Microbiol.">
        <title>Complete genome sequence of Corynebacterium casei LMG S-19264T (=DSM 44701T), isolated from a smear-ripened cheese.</title>
        <authorList>
            <consortium name="US DOE Joint Genome Institute (JGI-PGF)"/>
            <person name="Walter F."/>
            <person name="Albersmeier A."/>
            <person name="Kalinowski J."/>
            <person name="Ruckert C."/>
        </authorList>
    </citation>
    <scope>NUCLEOTIDE SEQUENCE</scope>
    <source>
        <strain evidence="10">CGMCC 1.12181</strain>
    </source>
</reference>
<dbReference type="InterPro" id="IPR033954">
    <property type="entry name" value="DiS-bond_Isoase_DsbC/G"/>
</dbReference>
<reference evidence="10" key="2">
    <citation type="submission" date="2020-09" db="EMBL/GenBank/DDBJ databases">
        <authorList>
            <person name="Sun Q."/>
            <person name="Zhou Y."/>
        </authorList>
    </citation>
    <scope>NUCLEOTIDE SEQUENCE</scope>
    <source>
        <strain evidence="10">CGMCC 1.12181</strain>
    </source>
</reference>
<feature type="signal peptide" evidence="7">
    <location>
        <begin position="1"/>
        <end position="19"/>
    </location>
</feature>
<evidence type="ECO:0000259" key="8">
    <source>
        <dbReference type="Pfam" id="PF10411"/>
    </source>
</evidence>
<dbReference type="SUPFAM" id="SSF52833">
    <property type="entry name" value="Thioredoxin-like"/>
    <property type="match status" value="1"/>
</dbReference>
<keyword evidence="6 7" id="KW-0676">Redox-active center</keyword>
<sequence>MNYKTITLALLLTALNAIADNNTEPYQQALAKITAPNVKVTAVFDTPISDIKELMVDTGRGTDIVYMSKDGAYLIQGSIFDIDRRVDITDQKKAGLRAETLKKFGDEARINFFPDDMKYEVTVFTDIDCGYCRKLHGEMQGYNDLGIGISYLFFPRSGLKTASYDKAVSVWCAADQHKAMDQAKAGVEVAQKKCDNPVTEQYQAGLAAGVTGTPALILNDGTMMPGYMPPEQLKQRLDALQASK</sequence>
<evidence type="ECO:0000256" key="1">
    <source>
        <dbReference type="ARBA" id="ARBA00004418"/>
    </source>
</evidence>
<dbReference type="InterPro" id="IPR018950">
    <property type="entry name" value="DiS-bond_isomerase_DsbC/G_N"/>
</dbReference>
<evidence type="ECO:0000256" key="6">
    <source>
        <dbReference type="ARBA" id="ARBA00023284"/>
    </source>
</evidence>
<keyword evidence="3 7" id="KW-0732">Signal</keyword>
<evidence type="ECO:0000256" key="5">
    <source>
        <dbReference type="ARBA" id="ARBA00023157"/>
    </source>
</evidence>
<accession>A0A917CL46</accession>
<dbReference type="GO" id="GO:0042597">
    <property type="term" value="C:periplasmic space"/>
    <property type="evidence" value="ECO:0007669"/>
    <property type="project" value="UniProtKB-SubCell"/>
</dbReference>
<dbReference type="SUPFAM" id="SSF54423">
    <property type="entry name" value="DsbC/DsbG N-terminal domain-like"/>
    <property type="match status" value="1"/>
</dbReference>
<evidence type="ECO:0000256" key="4">
    <source>
        <dbReference type="ARBA" id="ARBA00022764"/>
    </source>
</evidence>
<comment type="subcellular location">
    <subcellularLocation>
        <location evidence="1 7">Periplasm</location>
    </subcellularLocation>
</comment>
<evidence type="ECO:0000256" key="7">
    <source>
        <dbReference type="RuleBase" id="RU364038"/>
    </source>
</evidence>
<name>A0A917CL46_9GAMM</name>
<protein>
    <recommendedName>
        <fullName evidence="7">Thiol:disulfide interchange protein</fullName>
    </recommendedName>
</protein>
<dbReference type="Pfam" id="PF13098">
    <property type="entry name" value="Thioredoxin_2"/>
    <property type="match status" value="1"/>
</dbReference>